<feature type="compositionally biased region" description="Polar residues" evidence="1">
    <location>
        <begin position="86"/>
        <end position="107"/>
    </location>
</feature>
<sequence length="146" mass="16886">MNTTTLALKENISPLIQRDIRMFKEIKFPDGFRKIIGYLSTWDNMKDCIDKPMNWNGEKLKWSCHLDPSNNKSAYKTIHEIKPSKRSNINTSQNLSRKPNTVRTGSNRIPIGNRRDSKQAKKIKEESHTISKRSSDTTKKTAPKKL</sequence>
<evidence type="ECO:0000313" key="3">
    <source>
        <dbReference type="EMBL" id="GES84772.1"/>
    </source>
</evidence>
<dbReference type="Proteomes" id="UP000247702">
    <property type="component" value="Unassembled WGS sequence"/>
</dbReference>
<feature type="region of interest" description="Disordered" evidence="1">
    <location>
        <begin position="78"/>
        <end position="146"/>
    </location>
</feature>
<feature type="compositionally biased region" description="Basic and acidic residues" evidence="1">
    <location>
        <begin position="113"/>
        <end position="139"/>
    </location>
</feature>
<dbReference type="AlphaFoldDB" id="A0A2Z6QE41"/>
<name>A0A2Z6QE41_9GLOM</name>
<reference evidence="3" key="2">
    <citation type="submission" date="2019-10" db="EMBL/GenBank/DDBJ databases">
        <title>Conservation and host-specific expression of non-tandemly repeated heterogenous ribosome RNA gene in arbuscular mycorrhizal fungi.</title>
        <authorList>
            <person name="Maeda T."/>
            <person name="Kobayashi Y."/>
            <person name="Nakagawa T."/>
            <person name="Ezawa T."/>
            <person name="Yamaguchi K."/>
            <person name="Bino T."/>
            <person name="Nishimoto Y."/>
            <person name="Shigenobu S."/>
            <person name="Kawaguchi M."/>
        </authorList>
    </citation>
    <scope>NUCLEOTIDE SEQUENCE</scope>
    <source>
        <strain evidence="3">HR1</strain>
    </source>
</reference>
<dbReference type="Proteomes" id="UP000615446">
    <property type="component" value="Unassembled WGS sequence"/>
</dbReference>
<proteinExistence type="predicted"/>
<evidence type="ECO:0000256" key="1">
    <source>
        <dbReference type="SAM" id="MobiDB-lite"/>
    </source>
</evidence>
<protein>
    <submittedName>
        <fullName evidence="2">Uncharacterized protein</fullName>
    </submittedName>
</protein>
<accession>A0A2Z6QE41</accession>
<evidence type="ECO:0000313" key="2">
    <source>
        <dbReference type="EMBL" id="GBB88463.1"/>
    </source>
</evidence>
<gene>
    <name evidence="3" type="ORF">RCL2_001186600</name>
    <name evidence="2" type="ORF">RclHR1_00150059</name>
</gene>
<comment type="caution">
    <text evidence="2">The sequence shown here is derived from an EMBL/GenBank/DDBJ whole genome shotgun (WGS) entry which is preliminary data.</text>
</comment>
<reference evidence="2 4" key="1">
    <citation type="submission" date="2017-11" db="EMBL/GenBank/DDBJ databases">
        <title>The genome of Rhizophagus clarus HR1 reveals common genetic basis of auxotrophy among arbuscular mycorrhizal fungi.</title>
        <authorList>
            <person name="Kobayashi Y."/>
        </authorList>
    </citation>
    <scope>NUCLEOTIDE SEQUENCE [LARGE SCALE GENOMIC DNA]</scope>
    <source>
        <strain evidence="2 4">HR1</strain>
    </source>
</reference>
<evidence type="ECO:0000313" key="4">
    <source>
        <dbReference type="Proteomes" id="UP000247702"/>
    </source>
</evidence>
<dbReference type="EMBL" id="BEXD01000557">
    <property type="protein sequence ID" value="GBB88463.1"/>
    <property type="molecule type" value="Genomic_DNA"/>
</dbReference>
<dbReference type="EMBL" id="BLAL01000086">
    <property type="protein sequence ID" value="GES84772.1"/>
    <property type="molecule type" value="Genomic_DNA"/>
</dbReference>
<keyword evidence="4" id="KW-1185">Reference proteome</keyword>
<organism evidence="2 4">
    <name type="scientific">Rhizophagus clarus</name>
    <dbReference type="NCBI Taxonomy" id="94130"/>
    <lineage>
        <taxon>Eukaryota</taxon>
        <taxon>Fungi</taxon>
        <taxon>Fungi incertae sedis</taxon>
        <taxon>Mucoromycota</taxon>
        <taxon>Glomeromycotina</taxon>
        <taxon>Glomeromycetes</taxon>
        <taxon>Glomerales</taxon>
        <taxon>Glomeraceae</taxon>
        <taxon>Rhizophagus</taxon>
    </lineage>
</organism>